<reference evidence="2" key="2">
    <citation type="submission" date="2019-02" db="EMBL/GenBank/DDBJ databases">
        <authorList>
            <person name="Chen S.-C."/>
            <person name="Chien H.-H."/>
            <person name="Lai M.-C."/>
        </authorList>
    </citation>
    <scope>NUCLEOTIDE SEQUENCE</scope>
    <source>
        <strain evidence="2">N2F9704</strain>
    </source>
</reference>
<name>A0A8A3S4Z7_9EURY</name>
<dbReference type="GeneID" id="76424042"/>
<dbReference type="InterPro" id="IPR001279">
    <property type="entry name" value="Metallo-B-lactamas"/>
</dbReference>
<dbReference type="PANTHER" id="PTHR13754:SF18">
    <property type="entry name" value="7,8-DIHYDROPTERIN-6-METHYL-4-(BETA-D-RIBOFURANOSYL)-AMINOBENZENE-5'-PHOSPHATE SYNTHASE"/>
    <property type="match status" value="1"/>
</dbReference>
<evidence type="ECO:0000313" key="2">
    <source>
        <dbReference type="EMBL" id="QSZ67215.1"/>
    </source>
</evidence>
<dbReference type="CDD" id="cd07713">
    <property type="entry name" value="DHPS-like_MBL-fold"/>
    <property type="match status" value="1"/>
</dbReference>
<gene>
    <name evidence="2" type="ORF">RJ40_06720</name>
</gene>
<reference evidence="2" key="1">
    <citation type="journal article" date="2001" name="Int. J. Syst. Evol. Microbiol.">
        <title>Methanofollis aquaemaris sp. nov., a methanogen isolated from an aquaculture fish pond.</title>
        <authorList>
            <person name="Lai M.C."/>
            <person name="Chen S.C."/>
        </authorList>
    </citation>
    <scope>NUCLEOTIDE SEQUENCE</scope>
    <source>
        <strain evidence="2">N2F9704</strain>
    </source>
</reference>
<protein>
    <submittedName>
        <fullName evidence="2">MBL fold metallo-hydrolase</fullName>
    </submittedName>
</protein>
<feature type="domain" description="Metallo-beta-lactamase" evidence="1">
    <location>
        <begin position="21"/>
        <end position="242"/>
    </location>
</feature>
<dbReference type="KEGG" id="maqe:RJ40_06720"/>
<evidence type="ECO:0000313" key="3">
    <source>
        <dbReference type="Proteomes" id="UP001042704"/>
    </source>
</evidence>
<dbReference type="Pfam" id="PF00753">
    <property type="entry name" value="Lactamase_B"/>
    <property type="match status" value="1"/>
</dbReference>
<dbReference type="InterPro" id="IPR036866">
    <property type="entry name" value="RibonucZ/Hydroxyglut_hydro"/>
</dbReference>
<keyword evidence="3" id="KW-1185">Reference proteome</keyword>
<dbReference type="EMBL" id="CP036172">
    <property type="protein sequence ID" value="QSZ67215.1"/>
    <property type="molecule type" value="Genomic_DNA"/>
</dbReference>
<dbReference type="RefSeq" id="WP_265580104.1">
    <property type="nucleotide sequence ID" value="NZ_CP036172.1"/>
</dbReference>
<dbReference type="GO" id="GO:0016740">
    <property type="term" value="F:transferase activity"/>
    <property type="evidence" value="ECO:0007669"/>
    <property type="project" value="TreeGrafter"/>
</dbReference>
<dbReference type="PANTHER" id="PTHR13754">
    <property type="entry name" value="METALLO-BETA-LACTAMASE SUPERFAMILY PROTEIN"/>
    <property type="match status" value="1"/>
</dbReference>
<proteinExistence type="predicted"/>
<dbReference type="SUPFAM" id="SSF56281">
    <property type="entry name" value="Metallo-hydrolase/oxidoreductase"/>
    <property type="match status" value="1"/>
</dbReference>
<dbReference type="AlphaFoldDB" id="A0A8A3S4Z7"/>
<dbReference type="Gene3D" id="3.60.15.10">
    <property type="entry name" value="Ribonuclease Z/Hydroxyacylglutathione hydrolase-like"/>
    <property type="match status" value="1"/>
</dbReference>
<dbReference type="SMART" id="SM00849">
    <property type="entry name" value="Lactamase_B"/>
    <property type="match status" value="1"/>
</dbReference>
<accession>A0A8A3S4Z7</accession>
<organism evidence="2 3">
    <name type="scientific">Methanofollis aquaemaris</name>
    <dbReference type="NCBI Taxonomy" id="126734"/>
    <lineage>
        <taxon>Archaea</taxon>
        <taxon>Methanobacteriati</taxon>
        <taxon>Methanobacteriota</taxon>
        <taxon>Stenosarchaea group</taxon>
        <taxon>Methanomicrobia</taxon>
        <taxon>Methanomicrobiales</taxon>
        <taxon>Methanomicrobiaceae</taxon>
        <taxon>Methanofollis</taxon>
    </lineage>
</organism>
<dbReference type="InterPro" id="IPR041712">
    <property type="entry name" value="DHPS-like_MBL-fold"/>
</dbReference>
<evidence type="ECO:0000259" key="1">
    <source>
        <dbReference type="SMART" id="SM00849"/>
    </source>
</evidence>
<sequence length="273" mass="29830">MDITPLCDNTVLTDHYYLGEPGLSIHIRDRDTEVLFDLGYSDVFLRNALAMGIAPCDADYVVFSHCHLDHTWGLGPLLRHLVTAGNKKRPEFLAHPALFRSVQFDGDEIGMVASEETLARYGRVRLSRTPHRITDEIVFLGEIPRRFAFEGRDAIGTSEGAPDLVPDDTALACRTDEGLVVVTGCAHTGICSTVEYAREVSGEKKVADVIGGFHLLDASSEQIEATCRYFRDLGAERIHPCHCTGLPATVALAGAANVCETGVGLRLSFEQRS</sequence>
<dbReference type="Proteomes" id="UP001042704">
    <property type="component" value="Chromosome"/>
</dbReference>
<dbReference type="InterPro" id="IPR052926">
    <property type="entry name" value="Metallo-beta-lactamase_dom"/>
</dbReference>